<evidence type="ECO:0000313" key="5">
    <source>
        <dbReference type="Proteomes" id="UP000695562"/>
    </source>
</evidence>
<accession>A0A8J4Q0A9</accession>
<dbReference type="InterPro" id="IPR000225">
    <property type="entry name" value="Armadillo"/>
</dbReference>
<keyword evidence="3" id="KW-0653">Protein transport</keyword>
<organism evidence="4 5">
    <name type="scientific">Polysphondylium violaceum</name>
    <dbReference type="NCBI Taxonomy" id="133409"/>
    <lineage>
        <taxon>Eukaryota</taxon>
        <taxon>Amoebozoa</taxon>
        <taxon>Evosea</taxon>
        <taxon>Eumycetozoa</taxon>
        <taxon>Dictyostelia</taxon>
        <taxon>Dictyosteliales</taxon>
        <taxon>Dictyosteliaceae</taxon>
        <taxon>Polysphondylium</taxon>
    </lineage>
</organism>
<comment type="similarity">
    <text evidence="1">Belongs to the importin alpha family.</text>
</comment>
<keyword evidence="2" id="KW-0813">Transport</keyword>
<name>A0A8J4Q0A9_9MYCE</name>
<sequence>MSLRDLYKEILPVAIEFLESNSFVDVSKGVHNFTVILRQDPPLITRAQCLFILPKLQTLLHIDTHDDLLIETCVCFSHLSSFASDQVYNSGTLIPLIQILFKTKNFNVIKYSLSAIFNIVGKSSDYRNDAIESVSLIEQLLYIFDNYDLDVEEDDNVDFIEQQSLMIFELYNDNPLVPLYRLLPFLNYFKQWLYIPNYEIVENTMKTITNITSIEEGVQCVVENNALIERIVQIINGRNDDDQEFINRILHPSISTIAHICKSKSSHIDVIVKLGILETILSLISHDDSTIRYVVYSTIVNLTSQCTNQILQTMIDLGYFTTLLNIFEQSTVTIKNEIIAIFFNLISLSSQLDYLINIGYLQSVTLFLQSFSKKKDFKLVLYSLEIILYRGSLPKENNSKDKVGSKRELDRIVNSLNPYIKLCKSLQIPKLLNQLFKNTNDKQIKSQIKSILEDFNNPNSFVKP</sequence>
<dbReference type="InterPro" id="IPR011989">
    <property type="entry name" value="ARM-like"/>
</dbReference>
<dbReference type="SMART" id="SM00185">
    <property type="entry name" value="ARM"/>
    <property type="match status" value="3"/>
</dbReference>
<dbReference type="Proteomes" id="UP000695562">
    <property type="component" value="Unassembled WGS sequence"/>
</dbReference>
<evidence type="ECO:0000256" key="2">
    <source>
        <dbReference type="ARBA" id="ARBA00022448"/>
    </source>
</evidence>
<proteinExistence type="inferred from homology"/>
<dbReference type="Gene3D" id="1.25.10.10">
    <property type="entry name" value="Leucine-rich Repeat Variant"/>
    <property type="match status" value="1"/>
</dbReference>
<evidence type="ECO:0000256" key="3">
    <source>
        <dbReference type="ARBA" id="ARBA00022927"/>
    </source>
</evidence>
<dbReference type="AlphaFoldDB" id="A0A8J4Q0A9"/>
<dbReference type="EMBL" id="AJWJ01000095">
    <property type="protein sequence ID" value="KAF2075564.1"/>
    <property type="molecule type" value="Genomic_DNA"/>
</dbReference>
<dbReference type="InterPro" id="IPR016024">
    <property type="entry name" value="ARM-type_fold"/>
</dbReference>
<dbReference type="GO" id="GO:0015031">
    <property type="term" value="P:protein transport"/>
    <property type="evidence" value="ECO:0007669"/>
    <property type="project" value="UniProtKB-KW"/>
</dbReference>
<reference evidence="4" key="1">
    <citation type="submission" date="2020-01" db="EMBL/GenBank/DDBJ databases">
        <title>Development of genomics and gene disruption for Polysphondylium violaceum indicates a role for the polyketide synthase stlB in stalk morphogenesis.</title>
        <authorList>
            <person name="Narita B."/>
            <person name="Kawabe Y."/>
            <person name="Kin K."/>
            <person name="Saito T."/>
            <person name="Gibbs R."/>
            <person name="Kuspa A."/>
            <person name="Muzny D."/>
            <person name="Queller D."/>
            <person name="Richards S."/>
            <person name="Strassman J."/>
            <person name="Sucgang R."/>
            <person name="Worley K."/>
            <person name="Schaap P."/>
        </authorList>
    </citation>
    <scope>NUCLEOTIDE SEQUENCE</scope>
    <source>
        <strain evidence="4">QSvi11</strain>
    </source>
</reference>
<evidence type="ECO:0000256" key="1">
    <source>
        <dbReference type="ARBA" id="ARBA00010394"/>
    </source>
</evidence>
<comment type="caution">
    <text evidence="4">The sequence shown here is derived from an EMBL/GenBank/DDBJ whole genome shotgun (WGS) entry which is preliminary data.</text>
</comment>
<dbReference type="PANTHER" id="PTHR23316">
    <property type="entry name" value="IMPORTIN ALPHA"/>
    <property type="match status" value="1"/>
</dbReference>
<gene>
    <name evidence="4" type="ORF">CYY_003150</name>
</gene>
<dbReference type="SUPFAM" id="SSF48371">
    <property type="entry name" value="ARM repeat"/>
    <property type="match status" value="1"/>
</dbReference>
<protein>
    <recommendedName>
        <fullName evidence="6">Armadillo repeat-containing protein</fullName>
    </recommendedName>
</protein>
<evidence type="ECO:0000313" key="4">
    <source>
        <dbReference type="EMBL" id="KAF2075564.1"/>
    </source>
</evidence>
<keyword evidence="5" id="KW-1185">Reference proteome</keyword>
<evidence type="ECO:0008006" key="6">
    <source>
        <dbReference type="Google" id="ProtNLM"/>
    </source>
</evidence>